<organism evidence="1 2">
    <name type="scientific">Cytobacillus eiseniae</name>
    <dbReference type="NCBI Taxonomy" id="762947"/>
    <lineage>
        <taxon>Bacteria</taxon>
        <taxon>Bacillati</taxon>
        <taxon>Bacillota</taxon>
        <taxon>Bacilli</taxon>
        <taxon>Bacillales</taxon>
        <taxon>Bacillaceae</taxon>
        <taxon>Cytobacillus</taxon>
    </lineage>
</organism>
<sequence>MMNEFIDFVTEVFPSIHPYTKEQVKASIQQFEKSGVQRNFSMHSALPYLAQGDIFGELIPFIKQDKNGELSVLKAKAILLSNTCDSERDDILIFAPLIPIKSLDMDEQAIKSNQIYRLLYFPDPLIEEYVVDLSLLNSFSRVMFENKLREGKFSKIMSLNDLGYYLFLCKLTVHLMRPEDTGVQKIRSA</sequence>
<keyword evidence="2" id="KW-1185">Reference proteome</keyword>
<dbReference type="EMBL" id="JAGIKZ010000024">
    <property type="protein sequence ID" value="MBP2242628.1"/>
    <property type="molecule type" value="Genomic_DNA"/>
</dbReference>
<proteinExistence type="predicted"/>
<name>A0ABS4RIA4_9BACI</name>
<dbReference type="Proteomes" id="UP001519293">
    <property type="component" value="Unassembled WGS sequence"/>
</dbReference>
<gene>
    <name evidence="1" type="ORF">J2Z40_003205</name>
</gene>
<evidence type="ECO:0000313" key="1">
    <source>
        <dbReference type="EMBL" id="MBP2242628.1"/>
    </source>
</evidence>
<protein>
    <submittedName>
        <fullName evidence="1">Uncharacterized protein</fullName>
    </submittedName>
</protein>
<reference evidence="1 2" key="1">
    <citation type="submission" date="2021-03" db="EMBL/GenBank/DDBJ databases">
        <title>Genomic Encyclopedia of Type Strains, Phase IV (KMG-IV): sequencing the most valuable type-strain genomes for metagenomic binning, comparative biology and taxonomic classification.</title>
        <authorList>
            <person name="Goeker M."/>
        </authorList>
    </citation>
    <scope>NUCLEOTIDE SEQUENCE [LARGE SCALE GENOMIC DNA]</scope>
    <source>
        <strain evidence="1 2">DSM 26675</strain>
    </source>
</reference>
<comment type="caution">
    <text evidence="1">The sequence shown here is derived from an EMBL/GenBank/DDBJ whole genome shotgun (WGS) entry which is preliminary data.</text>
</comment>
<accession>A0ABS4RIA4</accession>
<evidence type="ECO:0000313" key="2">
    <source>
        <dbReference type="Proteomes" id="UP001519293"/>
    </source>
</evidence>